<evidence type="ECO:0000256" key="7">
    <source>
        <dbReference type="ARBA" id="ARBA00022741"/>
    </source>
</evidence>
<dbReference type="PROSITE" id="PS51192">
    <property type="entry name" value="HELICASE_ATP_BIND_1"/>
    <property type="match status" value="1"/>
</dbReference>
<feature type="domain" description="RNase III" evidence="20">
    <location>
        <begin position="1063"/>
        <end position="1227"/>
    </location>
</feature>
<dbReference type="GO" id="GO:0046872">
    <property type="term" value="F:metal ion binding"/>
    <property type="evidence" value="ECO:0007669"/>
    <property type="project" value="UniProtKB-KW"/>
</dbReference>
<dbReference type="SUPFAM" id="SSF52540">
    <property type="entry name" value="P-loop containing nucleoside triphosphate hydrolases"/>
    <property type="match status" value="1"/>
</dbReference>
<dbReference type="SMART" id="SM00535">
    <property type="entry name" value="RIBOc"/>
    <property type="match status" value="2"/>
</dbReference>
<feature type="domain" description="Helicase ATP-binding" evidence="22">
    <location>
        <begin position="129"/>
        <end position="295"/>
    </location>
</feature>
<dbReference type="PROSITE" id="PS50142">
    <property type="entry name" value="RNASE_3_2"/>
    <property type="match status" value="2"/>
</dbReference>
<evidence type="ECO:0000256" key="10">
    <source>
        <dbReference type="ARBA" id="ARBA00022833"/>
    </source>
</evidence>
<feature type="domain" description="Helicase C-terminal" evidence="23">
    <location>
        <begin position="451"/>
        <end position="626"/>
    </location>
</feature>
<dbReference type="GO" id="GO:0030422">
    <property type="term" value="P:siRNA processing"/>
    <property type="evidence" value="ECO:0007669"/>
    <property type="project" value="TreeGrafter"/>
</dbReference>
<evidence type="ECO:0000256" key="8">
    <source>
        <dbReference type="ARBA" id="ARBA00022801"/>
    </source>
</evidence>
<feature type="domain" description="PAZ" evidence="21">
    <location>
        <begin position="908"/>
        <end position="1029"/>
    </location>
</feature>
<dbReference type="GO" id="GO:0003677">
    <property type="term" value="F:DNA binding"/>
    <property type="evidence" value="ECO:0007669"/>
    <property type="project" value="InterPro"/>
</dbReference>
<keyword evidence="8" id="KW-0378">Hydrolase</keyword>
<dbReference type="InterPro" id="IPR006935">
    <property type="entry name" value="Helicase/UvrB_N"/>
</dbReference>
<proteinExistence type="inferred from homology"/>
<dbReference type="InterPro" id="IPR003100">
    <property type="entry name" value="PAZ_dom"/>
</dbReference>
<keyword evidence="15" id="KW-0464">Manganese</keyword>
<organism evidence="25 26">
    <name type="scientific">Didymella rabiei</name>
    <name type="common">Chickpea ascochyta blight fungus</name>
    <name type="synonym">Mycosphaerella rabiei</name>
    <dbReference type="NCBI Taxonomy" id="5454"/>
    <lineage>
        <taxon>Eukaryota</taxon>
        <taxon>Fungi</taxon>
        <taxon>Dikarya</taxon>
        <taxon>Ascomycota</taxon>
        <taxon>Pezizomycotina</taxon>
        <taxon>Dothideomycetes</taxon>
        <taxon>Pleosporomycetidae</taxon>
        <taxon>Pleosporales</taxon>
        <taxon>Pleosporineae</taxon>
        <taxon>Didymellaceae</taxon>
        <taxon>Ascochyta</taxon>
    </lineage>
</organism>
<dbReference type="CDD" id="cd18802">
    <property type="entry name" value="SF2_C_dicer"/>
    <property type="match status" value="1"/>
</dbReference>
<dbReference type="InterPro" id="IPR014001">
    <property type="entry name" value="Helicase_ATP-bd"/>
</dbReference>
<protein>
    <recommendedName>
        <fullName evidence="3">Dicer-like protein 1</fullName>
    </recommendedName>
</protein>
<keyword evidence="13 18" id="KW-0694">RNA-binding</keyword>
<dbReference type="PROSITE" id="PS51327">
    <property type="entry name" value="DICER_DSRBF"/>
    <property type="match status" value="1"/>
</dbReference>
<dbReference type="GO" id="GO:0005634">
    <property type="term" value="C:nucleus"/>
    <property type="evidence" value="ECO:0007669"/>
    <property type="project" value="TreeGrafter"/>
</dbReference>
<dbReference type="Proteomes" id="UP000076837">
    <property type="component" value="Unassembled WGS sequence"/>
</dbReference>
<comment type="caution">
    <text evidence="25">The sequence shown here is derived from an EMBL/GenBank/DDBJ whole genome shotgun (WGS) entry which is preliminary data.</text>
</comment>
<dbReference type="STRING" id="5454.A0A163EUM9"/>
<dbReference type="PROSITE" id="PS00517">
    <property type="entry name" value="RNASE_3_1"/>
    <property type="match status" value="1"/>
</dbReference>
<dbReference type="GO" id="GO:0005737">
    <property type="term" value="C:cytoplasm"/>
    <property type="evidence" value="ECO:0007669"/>
    <property type="project" value="TreeGrafter"/>
</dbReference>
<dbReference type="SUPFAM" id="SSF69065">
    <property type="entry name" value="RNase III domain-like"/>
    <property type="match status" value="2"/>
</dbReference>
<dbReference type="Pfam" id="PF00636">
    <property type="entry name" value="Ribonuclease_3"/>
    <property type="match status" value="2"/>
</dbReference>
<dbReference type="FunFam" id="3.40.50.300:FF:001669">
    <property type="entry name" value="Dicer-like protein 1"/>
    <property type="match status" value="1"/>
</dbReference>
<dbReference type="GO" id="GO:0005524">
    <property type="term" value="F:ATP binding"/>
    <property type="evidence" value="ECO:0007669"/>
    <property type="project" value="UniProtKB-KW"/>
</dbReference>
<keyword evidence="6" id="KW-0677">Repeat</keyword>
<evidence type="ECO:0000256" key="19">
    <source>
        <dbReference type="SAM" id="MobiDB-lite"/>
    </source>
</evidence>
<keyword evidence="5" id="KW-0479">Metal-binding</keyword>
<keyword evidence="14" id="KW-0051">Antiviral defense</keyword>
<keyword evidence="10" id="KW-0862">Zinc</keyword>
<evidence type="ECO:0000256" key="3">
    <source>
        <dbReference type="ARBA" id="ARBA00020797"/>
    </source>
</evidence>
<dbReference type="PROSITE" id="PS50821">
    <property type="entry name" value="PAZ"/>
    <property type="match status" value="1"/>
</dbReference>
<comment type="cofactor">
    <cofactor evidence="2">
        <name>Mg(2+)</name>
        <dbReference type="ChEBI" id="CHEBI:18420"/>
    </cofactor>
</comment>
<dbReference type="Pfam" id="PF00271">
    <property type="entry name" value="Helicase_C"/>
    <property type="match status" value="1"/>
</dbReference>
<evidence type="ECO:0000256" key="6">
    <source>
        <dbReference type="ARBA" id="ARBA00022737"/>
    </source>
</evidence>
<evidence type="ECO:0000256" key="17">
    <source>
        <dbReference type="ARBA" id="ARBA00035116"/>
    </source>
</evidence>
<dbReference type="PANTHER" id="PTHR14950:SF62">
    <property type="entry name" value="DICER-LIKE PROTEIN 1"/>
    <property type="match status" value="1"/>
</dbReference>
<dbReference type="InterPro" id="IPR038248">
    <property type="entry name" value="Dicer_dimer_sf"/>
</dbReference>
<evidence type="ECO:0000256" key="14">
    <source>
        <dbReference type="ARBA" id="ARBA00023118"/>
    </source>
</evidence>
<sequence length="1581" mass="180285">MGWANVEEEQELEYHSCDGISVSEDGSRHLQQSNIEELQVRERDDDDDSDIGADHSHAHGPKTTSERRRAQNDILKAFAANISSHSTQREVEEAALKVANEEQLSIRDILANQETAVRITNPRDYQTELFQRAKSENTIAVLDTGSGKTHIATLLLKHVLDEELESRAKGNVHKTAFFLVDSVNLVFQQANVLRCGLDQGVEPVCGAMGASLWRKLTWDAYFAKNMVIVCTAEVLAQCLMHSFISTARINLLIFDEAHHAKDNHPYARIMKDFYLQETDPLKRPQLFGMTASPVDVGGLKPGVVVEAAASLEKLLCSKIVTVSEATLAANNISRPSEHVALYNKLRSEFETPFHIKIKAQYGNVKAFHKFFVTSKRIGSELGRWASDMYWSYAFADEQARKLQQREEYQYNRLNRERVNVEELDTKLQRLKDAAIFVQGHDFGTPQLNDVDLSSKVMKLHEWLSLYYGRSDEPRCIVFVEQRQTARLLKLIFESIGGPNLRCDTLVGINSRAGEHHISLRAQILTVSKFRRGELNCTFATSVAEEGLDIPQCNLVVRFDLYRTMIAYVQSRGRARHRNSKYLHMLEQGNNDHRERLMQVRLDETVMRNFCRGIARDRLLDNLDDPGDLTAFEERLYPSFVDPVSGAKLTYRSSLSVLNHFVATLPTPNHETHLQPTYVIGAEVSIDPRDPHHSGYRCEVILPECSPITSMVGKVESKKTIAKCSAAFAMCLELHKKGFLDSNLLPTTLKNLPAMRNALLAVSEKRKGNYPMIIKPEFWKQGRGHSPEKLFLTIIDVDAGLDRRHQPLGILTRMAFSQLPPFPVYLTDGRASNVVSQSLTMPLKITGDMLEILTKFTLRIYEDVYNKTYEYDVQKMSYWVVPLLSRSVKDFALEDIIDMPQMRKVSEQPNWQWTPGVSDDDLVDKYIVDPMNGGRRFYSDRIATHLKPQDPVPAHIPRQNQKFMDSILDYSDSKWQRSRDIMRWHQDQPVLEVEKIPFRRNHLARVEDKEYKALGSLKTVICPEPMRISNIATPFIVMCYILPAIIHRFESYLIAIDACKHVDLNVSPALALEALTKDSDNSEEHGEEKINFRSGMGPNYERLEFLGDCFLKMATSISTFVLQPDENEFEFHVRRMLMLCNQNLMETAVGKKRFKFADGQERGLQLYNYIRTEAFSRRTWYPEGLKLIRGKGVNKSEDDWLKLTHNLGDKSVADVCEAFIGATFMQHHHDGEWSPSDWDETVKAVKLFANSSDHPQSKWSDYYAAYTKPQYQVAESTASQLDLARKIEAKHPYKFKYPRLLRSAFVHPSQPFMWEQIPNYQRLEFLGDALLDMAFIMHLFYAYPDKDPQWLTEHKTPMVSNKFLGAVCVKLGWHTHMRQNTAILSSQIRDYVTEVEEAEREAAGAVDYWVGVSEPPKCLADVIEAYVAALFVDSEFNFNVVRHFFTLHLLPFFQDMTLQAYETFASNHPTTRLGRLLSVVFGCSDWRMAALETETCIPGKGKAVAAMVMVHSKVVFHSLGQSGRYARVRASQAALEKLDGLPPYEFRSRYGCDCVDEGEGEGEGTGTGEKARAMKERIGLSI</sequence>
<dbReference type="GO" id="GO:0051607">
    <property type="term" value="P:defense response to virus"/>
    <property type="evidence" value="ECO:0007669"/>
    <property type="project" value="UniProtKB-KW"/>
</dbReference>
<dbReference type="Gene3D" id="3.30.160.380">
    <property type="entry name" value="Dicer dimerisation domain"/>
    <property type="match status" value="1"/>
</dbReference>
<dbReference type="InterPro" id="IPR005034">
    <property type="entry name" value="Dicer_dimerisation"/>
</dbReference>
<feature type="domain" description="RNase III" evidence="20">
    <location>
        <begin position="1283"/>
        <end position="1434"/>
    </location>
</feature>
<feature type="domain" description="Dicer dsRNA-binding fold" evidence="24">
    <location>
        <begin position="653"/>
        <end position="753"/>
    </location>
</feature>
<keyword evidence="11" id="KW-0067">ATP-binding</keyword>
<dbReference type="FunFam" id="1.10.1520.10:FF:000026">
    <property type="entry name" value="Dicer-like protein 1"/>
    <property type="match status" value="1"/>
</dbReference>
<dbReference type="SMART" id="SM00487">
    <property type="entry name" value="DEXDc"/>
    <property type="match status" value="1"/>
</dbReference>
<evidence type="ECO:0000259" key="22">
    <source>
        <dbReference type="PROSITE" id="PS51192"/>
    </source>
</evidence>
<dbReference type="GO" id="GO:0003723">
    <property type="term" value="F:RNA binding"/>
    <property type="evidence" value="ECO:0007669"/>
    <property type="project" value="UniProtKB-UniRule"/>
</dbReference>
<dbReference type="GO" id="GO:0004525">
    <property type="term" value="F:ribonuclease III activity"/>
    <property type="evidence" value="ECO:0007669"/>
    <property type="project" value="InterPro"/>
</dbReference>
<keyword evidence="7" id="KW-0547">Nucleotide-binding</keyword>
<evidence type="ECO:0000256" key="4">
    <source>
        <dbReference type="ARBA" id="ARBA00022721"/>
    </source>
</evidence>
<evidence type="ECO:0000256" key="5">
    <source>
        <dbReference type="ARBA" id="ARBA00022723"/>
    </source>
</evidence>
<dbReference type="InterPro" id="IPR056755">
    <property type="entry name" value="DSRM_2"/>
</dbReference>
<dbReference type="Gene3D" id="1.10.1520.10">
    <property type="entry name" value="Ribonuclease III domain"/>
    <property type="match status" value="2"/>
</dbReference>
<name>A0A163EUM9_DIDRA</name>
<dbReference type="InterPro" id="IPR027417">
    <property type="entry name" value="P-loop_NTPase"/>
</dbReference>
<dbReference type="GO" id="GO:0004386">
    <property type="term" value="F:helicase activity"/>
    <property type="evidence" value="ECO:0007669"/>
    <property type="project" value="UniProtKB-KW"/>
</dbReference>
<feature type="compositionally biased region" description="Acidic residues" evidence="19">
    <location>
        <begin position="1"/>
        <end position="11"/>
    </location>
</feature>
<evidence type="ECO:0000313" key="25">
    <source>
        <dbReference type="EMBL" id="KZM23933.1"/>
    </source>
</evidence>
<evidence type="ECO:0000256" key="1">
    <source>
        <dbReference type="ARBA" id="ARBA00001936"/>
    </source>
</evidence>
<keyword evidence="4" id="KW-0930">Antiviral protein</keyword>
<evidence type="ECO:0000256" key="13">
    <source>
        <dbReference type="ARBA" id="ARBA00022884"/>
    </source>
</evidence>
<dbReference type="Pfam" id="PF04851">
    <property type="entry name" value="ResIII"/>
    <property type="match status" value="1"/>
</dbReference>
<evidence type="ECO:0000259" key="24">
    <source>
        <dbReference type="PROSITE" id="PS51327"/>
    </source>
</evidence>
<comment type="function">
    <text evidence="16">Dicer-like endonuclease involved in cleaving double-stranded RNA in the RNA interference (RNAi) pathway. Produces 21 to 25 bp dsRNAs (siRNAs) which target the selective destruction of homologous RNAs leading to sequence-specific suppression of gene expression, called post-transcriptional gene silencing (PTGS). Part of a broad host defense response against viral infection and transposons.</text>
</comment>
<dbReference type="InterPro" id="IPR036389">
    <property type="entry name" value="RNase_III_sf"/>
</dbReference>
<evidence type="ECO:0000256" key="16">
    <source>
        <dbReference type="ARBA" id="ARBA00025403"/>
    </source>
</evidence>
<evidence type="ECO:0000256" key="11">
    <source>
        <dbReference type="ARBA" id="ARBA00022840"/>
    </source>
</evidence>
<gene>
    <name evidence="25" type="ORF">ST47_g4895</name>
</gene>
<evidence type="ECO:0000256" key="18">
    <source>
        <dbReference type="PROSITE-ProRule" id="PRU00657"/>
    </source>
</evidence>
<dbReference type="FunFam" id="1.10.1520.10:FF:000015">
    <property type="entry name" value="Dicer-like protein 1"/>
    <property type="match status" value="1"/>
</dbReference>
<dbReference type="InterPro" id="IPR001650">
    <property type="entry name" value="Helicase_C-like"/>
</dbReference>
<evidence type="ECO:0000259" key="23">
    <source>
        <dbReference type="PROSITE" id="PS51194"/>
    </source>
</evidence>
<reference evidence="25 26" key="1">
    <citation type="journal article" date="2016" name="Sci. Rep.">
        <title>Draft genome sequencing and secretome analysis of fungal phytopathogen Ascochyta rabiei provides insight into the necrotrophic effector repertoire.</title>
        <authorList>
            <person name="Verma S."/>
            <person name="Gazara R.K."/>
            <person name="Nizam S."/>
            <person name="Parween S."/>
            <person name="Chattopadhyay D."/>
            <person name="Verma P.K."/>
        </authorList>
    </citation>
    <scope>NUCLEOTIDE SEQUENCE [LARGE SCALE GENOMIC DNA]</scope>
    <source>
        <strain evidence="25 26">ArDII</strain>
    </source>
</reference>
<evidence type="ECO:0000256" key="9">
    <source>
        <dbReference type="ARBA" id="ARBA00022806"/>
    </source>
</evidence>
<evidence type="ECO:0000256" key="2">
    <source>
        <dbReference type="ARBA" id="ARBA00001946"/>
    </source>
</evidence>
<dbReference type="GO" id="GO:0050688">
    <property type="term" value="P:regulation of defense response to virus"/>
    <property type="evidence" value="ECO:0007669"/>
    <property type="project" value="UniProtKB-KW"/>
</dbReference>
<feature type="region of interest" description="Disordered" evidence="19">
    <location>
        <begin position="1"/>
        <end position="68"/>
    </location>
</feature>
<keyword evidence="9" id="KW-0347">Helicase</keyword>
<evidence type="ECO:0000313" key="26">
    <source>
        <dbReference type="Proteomes" id="UP000076837"/>
    </source>
</evidence>
<dbReference type="InterPro" id="IPR000999">
    <property type="entry name" value="RNase_III_dom"/>
</dbReference>
<comment type="cofactor">
    <cofactor evidence="1">
        <name>Mn(2+)</name>
        <dbReference type="ChEBI" id="CHEBI:29035"/>
    </cofactor>
</comment>
<dbReference type="OrthoDB" id="416741at2759"/>
<dbReference type="CDD" id="cd18034">
    <property type="entry name" value="DEXHc_dicer"/>
    <property type="match status" value="1"/>
</dbReference>
<dbReference type="SMART" id="SM00490">
    <property type="entry name" value="HELICc"/>
    <property type="match status" value="1"/>
</dbReference>
<dbReference type="Gene3D" id="3.40.50.300">
    <property type="entry name" value="P-loop containing nucleotide triphosphate hydrolases"/>
    <property type="match status" value="2"/>
</dbReference>
<keyword evidence="26" id="KW-1185">Reference proteome</keyword>
<comment type="similarity">
    <text evidence="17 18">Belongs to the helicase family. Dicer subfamily.</text>
</comment>
<evidence type="ECO:0000256" key="15">
    <source>
        <dbReference type="ARBA" id="ARBA00023211"/>
    </source>
</evidence>
<evidence type="ECO:0000259" key="20">
    <source>
        <dbReference type="PROSITE" id="PS50142"/>
    </source>
</evidence>
<dbReference type="Pfam" id="PF24995">
    <property type="entry name" value="DSRM_2"/>
    <property type="match status" value="1"/>
</dbReference>
<accession>A0A163EUM9</accession>
<evidence type="ECO:0000259" key="21">
    <source>
        <dbReference type="PROSITE" id="PS50821"/>
    </source>
</evidence>
<dbReference type="PROSITE" id="PS51194">
    <property type="entry name" value="HELICASE_CTER"/>
    <property type="match status" value="1"/>
</dbReference>
<evidence type="ECO:0000256" key="12">
    <source>
        <dbReference type="ARBA" id="ARBA00022842"/>
    </source>
</evidence>
<dbReference type="EMBL" id="JYNV01000179">
    <property type="protein sequence ID" value="KZM23933.1"/>
    <property type="molecule type" value="Genomic_DNA"/>
</dbReference>
<keyword evidence="12" id="KW-0460">Magnesium</keyword>
<dbReference type="CDD" id="cd00593">
    <property type="entry name" value="RIBOc"/>
    <property type="match status" value="2"/>
</dbReference>
<dbReference type="Pfam" id="PF03368">
    <property type="entry name" value="Dicer_dimer"/>
    <property type="match status" value="1"/>
</dbReference>
<dbReference type="PANTHER" id="PTHR14950">
    <property type="entry name" value="DICER-RELATED"/>
    <property type="match status" value="1"/>
</dbReference>